<accession>A0A0C9XTK6</accession>
<name>A0A0C9XTK6_9AGAR</name>
<gene>
    <name evidence="1" type="ORF">K443DRAFT_99414</name>
</gene>
<dbReference type="OrthoDB" id="3064818at2759"/>
<reference evidence="2" key="2">
    <citation type="submission" date="2015-01" db="EMBL/GenBank/DDBJ databases">
        <title>Evolutionary Origins and Diversification of the Mycorrhizal Mutualists.</title>
        <authorList>
            <consortium name="DOE Joint Genome Institute"/>
            <consortium name="Mycorrhizal Genomics Consortium"/>
            <person name="Kohler A."/>
            <person name="Kuo A."/>
            <person name="Nagy L.G."/>
            <person name="Floudas D."/>
            <person name="Copeland A."/>
            <person name="Barry K.W."/>
            <person name="Cichocki N."/>
            <person name="Veneault-Fourrey C."/>
            <person name="LaButti K."/>
            <person name="Lindquist E.A."/>
            <person name="Lipzen A."/>
            <person name="Lundell T."/>
            <person name="Morin E."/>
            <person name="Murat C."/>
            <person name="Riley R."/>
            <person name="Ohm R."/>
            <person name="Sun H."/>
            <person name="Tunlid A."/>
            <person name="Henrissat B."/>
            <person name="Grigoriev I.V."/>
            <person name="Hibbett D.S."/>
            <person name="Martin F."/>
        </authorList>
    </citation>
    <scope>NUCLEOTIDE SEQUENCE [LARGE SCALE GENOMIC DNA]</scope>
    <source>
        <strain evidence="2">LaAM-08-1</strain>
    </source>
</reference>
<keyword evidence="2" id="KW-1185">Reference proteome</keyword>
<reference evidence="1 2" key="1">
    <citation type="submission" date="2014-04" db="EMBL/GenBank/DDBJ databases">
        <authorList>
            <consortium name="DOE Joint Genome Institute"/>
            <person name="Kuo A."/>
            <person name="Kohler A."/>
            <person name="Nagy L.G."/>
            <person name="Floudas D."/>
            <person name="Copeland A."/>
            <person name="Barry K.W."/>
            <person name="Cichocki N."/>
            <person name="Veneault-Fourrey C."/>
            <person name="LaButti K."/>
            <person name="Lindquist E.A."/>
            <person name="Lipzen A."/>
            <person name="Lundell T."/>
            <person name="Morin E."/>
            <person name="Murat C."/>
            <person name="Sun H."/>
            <person name="Tunlid A."/>
            <person name="Henrissat B."/>
            <person name="Grigoriev I.V."/>
            <person name="Hibbett D.S."/>
            <person name="Martin F."/>
            <person name="Nordberg H.P."/>
            <person name="Cantor M.N."/>
            <person name="Hua S.X."/>
        </authorList>
    </citation>
    <scope>NUCLEOTIDE SEQUENCE [LARGE SCALE GENOMIC DNA]</scope>
    <source>
        <strain evidence="1 2">LaAM-08-1</strain>
    </source>
</reference>
<dbReference type="EMBL" id="KN838614">
    <property type="protein sequence ID" value="KIK01027.1"/>
    <property type="molecule type" value="Genomic_DNA"/>
</dbReference>
<evidence type="ECO:0000313" key="1">
    <source>
        <dbReference type="EMBL" id="KIK01027.1"/>
    </source>
</evidence>
<dbReference type="HOGENOM" id="CLU_549306_0_0_1"/>
<evidence type="ECO:0000313" key="2">
    <source>
        <dbReference type="Proteomes" id="UP000054477"/>
    </source>
</evidence>
<dbReference type="AlphaFoldDB" id="A0A0C9XTK6"/>
<proteinExistence type="predicted"/>
<sequence>NDEPRDFGGGYALIKKEQASAKRSLRSESKWLRVFGAWSSAVVLVYRHRSSELQSYQRMVTDLFRAVPHDPSIAIAFDVEARDRYAKSPFRMDDRTQLNVPLLARMFQSTSSSSKKRSNPSPSTGFALSVKANTEQKTNLSAILSSKLDKEKELAEATQRAAKAREGPRTINPGLKRKLDTPLIDVPRFRRRYVWSNSSNKHLSPAALYTESAPPLPSPPAHLFQDQKIQASLLAMRDHIKNGKARVVTDHSGSGINNGIPKSEAKVCYDDMHPFGQSLRDAHTDNPGRRIITFKSDVASAFLNLPAHPLWQLRQVVVVEGKLYIVQLLLFWEAIQCPFEDKKQEHGSILKIIGFWVDANQGSLSLPPSSLIDIVEKINVFLSTPNRKPILPGHLNWLLNVLPWARPALS</sequence>
<dbReference type="Proteomes" id="UP000054477">
    <property type="component" value="Unassembled WGS sequence"/>
</dbReference>
<protein>
    <submittedName>
        <fullName evidence="1">Unplaced genomic scaffold K443scaffold_79, whole genome shotgun sequence</fullName>
    </submittedName>
</protein>
<feature type="non-terminal residue" evidence="1">
    <location>
        <position position="1"/>
    </location>
</feature>
<organism evidence="1 2">
    <name type="scientific">Laccaria amethystina LaAM-08-1</name>
    <dbReference type="NCBI Taxonomy" id="1095629"/>
    <lineage>
        <taxon>Eukaryota</taxon>
        <taxon>Fungi</taxon>
        <taxon>Dikarya</taxon>
        <taxon>Basidiomycota</taxon>
        <taxon>Agaricomycotina</taxon>
        <taxon>Agaricomycetes</taxon>
        <taxon>Agaricomycetidae</taxon>
        <taxon>Agaricales</taxon>
        <taxon>Agaricineae</taxon>
        <taxon>Hydnangiaceae</taxon>
        <taxon>Laccaria</taxon>
    </lineage>
</organism>